<dbReference type="AlphaFoldDB" id="A0A1Y2ECA9"/>
<dbReference type="GeneID" id="63771672"/>
<sequence>MSSNYRGDRSNPENYSANIPEHLSTSVYILNLPPNCTVNDVLSTLKGTGKIWACNMNPPTATIATSAMKIVWWNRDGVDRLLTKSRRGEFTIRGYVPVVKMNRVRSDAQPPSIESRVLQVTGPKDIVNRTVLDKVFSDFDIAWDLDEFTILLEAEDFRAVEYKFASYRCQAASAMRAINRQKSIADQEDGHAAWSRVYAHWGVDPCA</sequence>
<keyword evidence="2" id="KW-1185">Reference proteome</keyword>
<dbReference type="EMBL" id="MCFJ01000003">
    <property type="protein sequence ID" value="ORY68896.1"/>
    <property type="molecule type" value="Genomic_DNA"/>
</dbReference>
<proteinExistence type="predicted"/>
<gene>
    <name evidence="1" type="ORF">BCR38DRAFT_336494</name>
</gene>
<organism evidence="1 2">
    <name type="scientific">Pseudomassariella vexata</name>
    <dbReference type="NCBI Taxonomy" id="1141098"/>
    <lineage>
        <taxon>Eukaryota</taxon>
        <taxon>Fungi</taxon>
        <taxon>Dikarya</taxon>
        <taxon>Ascomycota</taxon>
        <taxon>Pezizomycotina</taxon>
        <taxon>Sordariomycetes</taxon>
        <taxon>Xylariomycetidae</taxon>
        <taxon>Amphisphaeriales</taxon>
        <taxon>Pseudomassariaceae</taxon>
        <taxon>Pseudomassariella</taxon>
    </lineage>
</organism>
<evidence type="ECO:0008006" key="3">
    <source>
        <dbReference type="Google" id="ProtNLM"/>
    </source>
</evidence>
<dbReference type="SUPFAM" id="SSF54928">
    <property type="entry name" value="RNA-binding domain, RBD"/>
    <property type="match status" value="1"/>
</dbReference>
<dbReference type="InParanoid" id="A0A1Y2ECA9"/>
<dbReference type="RefSeq" id="XP_040719183.1">
    <property type="nucleotide sequence ID" value="XM_040855460.1"/>
</dbReference>
<comment type="caution">
    <text evidence="1">The sequence shown here is derived from an EMBL/GenBank/DDBJ whole genome shotgun (WGS) entry which is preliminary data.</text>
</comment>
<dbReference type="STRING" id="1141098.A0A1Y2ECA9"/>
<dbReference type="InterPro" id="IPR035979">
    <property type="entry name" value="RBD_domain_sf"/>
</dbReference>
<dbReference type="Proteomes" id="UP000193689">
    <property type="component" value="Unassembled WGS sequence"/>
</dbReference>
<dbReference type="OrthoDB" id="3508416at2759"/>
<protein>
    <recommendedName>
        <fullName evidence="3">RRM domain-containing protein</fullName>
    </recommendedName>
</protein>
<evidence type="ECO:0000313" key="2">
    <source>
        <dbReference type="Proteomes" id="UP000193689"/>
    </source>
</evidence>
<evidence type="ECO:0000313" key="1">
    <source>
        <dbReference type="EMBL" id="ORY68896.1"/>
    </source>
</evidence>
<dbReference type="GO" id="GO:0003676">
    <property type="term" value="F:nucleic acid binding"/>
    <property type="evidence" value="ECO:0007669"/>
    <property type="project" value="InterPro"/>
</dbReference>
<name>A0A1Y2ECA9_9PEZI</name>
<reference evidence="1 2" key="1">
    <citation type="submission" date="2016-07" db="EMBL/GenBank/DDBJ databases">
        <title>Pervasive Adenine N6-methylation of Active Genes in Fungi.</title>
        <authorList>
            <consortium name="DOE Joint Genome Institute"/>
            <person name="Mondo S.J."/>
            <person name="Dannebaum R.O."/>
            <person name="Kuo R.C."/>
            <person name="Labutti K."/>
            <person name="Haridas S."/>
            <person name="Kuo A."/>
            <person name="Salamov A."/>
            <person name="Ahrendt S.R."/>
            <person name="Lipzen A."/>
            <person name="Sullivan W."/>
            <person name="Andreopoulos W.B."/>
            <person name="Clum A."/>
            <person name="Lindquist E."/>
            <person name="Daum C."/>
            <person name="Ramamoorthy G.K."/>
            <person name="Gryganskyi A."/>
            <person name="Culley D."/>
            <person name="Magnuson J.K."/>
            <person name="James T.Y."/>
            <person name="O'Malley M.A."/>
            <person name="Stajich J.E."/>
            <person name="Spatafora J.W."/>
            <person name="Visel A."/>
            <person name="Grigoriev I.V."/>
        </authorList>
    </citation>
    <scope>NUCLEOTIDE SEQUENCE [LARGE SCALE GENOMIC DNA]</scope>
    <source>
        <strain evidence="1 2">CBS 129021</strain>
    </source>
</reference>
<accession>A0A1Y2ECA9</accession>